<dbReference type="EMBL" id="UYRV01013374">
    <property type="protein sequence ID" value="VDK59569.1"/>
    <property type="molecule type" value="Genomic_DNA"/>
</dbReference>
<name>A0A3P6RGJ3_CYLGO</name>
<keyword evidence="2" id="KW-1185">Reference proteome</keyword>
<dbReference type="AlphaFoldDB" id="A0A3P6RGJ3"/>
<dbReference type="OrthoDB" id="5816341at2759"/>
<proteinExistence type="predicted"/>
<accession>A0A3P6RGJ3</accession>
<evidence type="ECO:0000313" key="2">
    <source>
        <dbReference type="Proteomes" id="UP000271889"/>
    </source>
</evidence>
<organism evidence="1 2">
    <name type="scientific">Cylicostephanus goldi</name>
    <name type="common">Nematode worm</name>
    <dbReference type="NCBI Taxonomy" id="71465"/>
    <lineage>
        <taxon>Eukaryota</taxon>
        <taxon>Metazoa</taxon>
        <taxon>Ecdysozoa</taxon>
        <taxon>Nematoda</taxon>
        <taxon>Chromadorea</taxon>
        <taxon>Rhabditida</taxon>
        <taxon>Rhabditina</taxon>
        <taxon>Rhabditomorpha</taxon>
        <taxon>Strongyloidea</taxon>
        <taxon>Strongylidae</taxon>
        <taxon>Cylicostephanus</taxon>
    </lineage>
</organism>
<dbReference type="Proteomes" id="UP000271889">
    <property type="component" value="Unassembled WGS sequence"/>
</dbReference>
<reference evidence="1 2" key="1">
    <citation type="submission" date="2018-11" db="EMBL/GenBank/DDBJ databases">
        <authorList>
            <consortium name="Pathogen Informatics"/>
        </authorList>
    </citation>
    <scope>NUCLEOTIDE SEQUENCE [LARGE SCALE GENOMIC DNA]</scope>
</reference>
<protein>
    <submittedName>
        <fullName evidence="1">Uncharacterized protein</fullName>
    </submittedName>
</protein>
<gene>
    <name evidence="1" type="ORF">CGOC_LOCUS4708</name>
</gene>
<evidence type="ECO:0000313" key="1">
    <source>
        <dbReference type="EMBL" id="VDK59569.1"/>
    </source>
</evidence>
<sequence length="210" mass="23358">MSGGDSHIEAAVASSAGKSVPIDYAEEHENNPNFYHISPLEGSTVTRNHDVNEERSGLESAIAGHKADDIMSDDTSYVITELSPIAPLKITTPDTIEDDTASNTVSRPSESRDYLYNANLAVHDAGNKEEMSMKVNTPARKGRWKNHQPSPFVRSFECHYPVCYSYTEFVEDWIWQESLGHSCKNSLGKEDEEVQALRLLGYTLGRGTIY</sequence>